<reference evidence="2 3" key="2">
    <citation type="submission" date="2014-07" db="EMBL/GenBank/DDBJ databases">
        <authorList>
            <person name="Zhang J.E."/>
            <person name="Yang H."/>
            <person name="Guo J."/>
            <person name="Deng Z."/>
            <person name="Luo H."/>
            <person name="Luo M."/>
            <person name="Zhao B."/>
        </authorList>
    </citation>
    <scope>NUCLEOTIDE SEQUENCE [LARGE SCALE GENOMIC DNA]</scope>
    <source>
        <strain evidence="2">ATCC 10762</strain>
        <strain evidence="3">ATCC 10762 / DSM 40127 / CCM 3239 / JCM 4008 / LMG 5968 / NBRC 12843 / NCIMB 8234 / A-377</strain>
    </source>
</reference>
<keyword evidence="3" id="KW-1185">Reference proteome</keyword>
<dbReference type="Gene3D" id="3.30.230.10">
    <property type="match status" value="1"/>
</dbReference>
<dbReference type="EMBL" id="BMUB01000004">
    <property type="protein sequence ID" value="GGU68916.1"/>
    <property type="molecule type" value="Genomic_DNA"/>
</dbReference>
<evidence type="ECO:0000313" key="3">
    <source>
        <dbReference type="Proteomes" id="UP000037395"/>
    </source>
</evidence>
<evidence type="ECO:0000313" key="1">
    <source>
        <dbReference type="EMBL" id="GGU68916.1"/>
    </source>
</evidence>
<evidence type="ECO:0008006" key="4">
    <source>
        <dbReference type="Google" id="ProtNLM"/>
    </source>
</evidence>
<dbReference type="OrthoDB" id="4238268at2"/>
<name>A0A1E7MVI7_KITAU</name>
<reference evidence="1" key="5">
    <citation type="submission" date="2020-09" db="EMBL/GenBank/DDBJ databases">
        <authorList>
            <person name="Sun Q."/>
            <person name="Ohkuma M."/>
        </authorList>
    </citation>
    <scope>NUCLEOTIDE SEQUENCE</scope>
    <source>
        <strain evidence="1">JCM 4434</strain>
    </source>
</reference>
<comment type="caution">
    <text evidence="2">The sequence shown here is derived from an EMBL/GenBank/DDBJ whole genome shotgun (WGS) entry which is preliminary data.</text>
</comment>
<protein>
    <recommendedName>
        <fullName evidence="4">Translation elongation factor EFG/EF2 domain-containing protein</fullName>
    </recommendedName>
</protein>
<sequence>MTAVTATGEAFPPRPVRGVRARYVLQGGCGPFADAVVDFEPWEEGVHLEVAAGATVYGGAASQEGLARYHAALAEGVRAELAEQLPDAMVALALVVRRTGVHDVDTSEYAYRRAGQVAVREVLALLGAGGAGR</sequence>
<reference evidence="3" key="4">
    <citation type="submission" date="2016-08" db="EMBL/GenBank/DDBJ databases">
        <title>Sequencing, assembly and comparative genomics of S. aureofaciens ATCC 10762.</title>
        <authorList>
            <person name="Gradnigo J.S."/>
            <person name="Johnson N."/>
            <person name="Somerville G.A."/>
        </authorList>
    </citation>
    <scope>NUCLEOTIDE SEQUENCE [LARGE SCALE GENOMIC DNA]</scope>
    <source>
        <strain evidence="3">ATCC 10762 / DSM 40127 / CCM 3239 / JCM 4008 / LMG 5968 / NBRC 12843 / NCIMB 8234 / A-377</strain>
    </source>
</reference>
<reference evidence="2" key="3">
    <citation type="submission" date="2016-08" db="EMBL/GenBank/DDBJ databases">
        <title>Sequencing, Assembly and Comparative Genomics of S. aureofaciens ATCC 10762.</title>
        <authorList>
            <person name="Gradnigo J.S."/>
            <person name="Johnson N."/>
            <person name="Somerville G.A."/>
        </authorList>
    </citation>
    <scope>NUCLEOTIDE SEQUENCE [LARGE SCALE GENOMIC DNA]</scope>
    <source>
        <strain evidence="2">ATCC 10762</strain>
    </source>
</reference>
<reference evidence="1" key="1">
    <citation type="journal article" date="2014" name="Int. J. Syst. Evol. Microbiol.">
        <title>Complete genome sequence of Corynebacterium casei LMG S-19264T (=DSM 44701T), isolated from a smear-ripened cheese.</title>
        <authorList>
            <consortium name="US DOE Joint Genome Institute (JGI-PGF)"/>
            <person name="Walter F."/>
            <person name="Albersmeier A."/>
            <person name="Kalinowski J."/>
            <person name="Ruckert C."/>
        </authorList>
    </citation>
    <scope>NUCLEOTIDE SEQUENCE</scope>
    <source>
        <strain evidence="1">JCM 4434</strain>
    </source>
</reference>
<gene>
    <name evidence="1" type="ORF">GCM10010502_20010</name>
    <name evidence="2" type="ORF">HS99_0017345</name>
</gene>
<proteinExistence type="predicted"/>
<dbReference type="Proteomes" id="UP000610124">
    <property type="component" value="Unassembled WGS sequence"/>
</dbReference>
<dbReference type="EMBL" id="JPRF03000097">
    <property type="protein sequence ID" value="OEV32447.1"/>
    <property type="molecule type" value="Genomic_DNA"/>
</dbReference>
<accession>A0A8H9LNC7</accession>
<organism evidence="2 3">
    <name type="scientific">Kitasatospora aureofaciens</name>
    <name type="common">Streptomyces aureofaciens</name>
    <dbReference type="NCBI Taxonomy" id="1894"/>
    <lineage>
        <taxon>Bacteria</taxon>
        <taxon>Bacillati</taxon>
        <taxon>Actinomycetota</taxon>
        <taxon>Actinomycetes</taxon>
        <taxon>Kitasatosporales</taxon>
        <taxon>Streptomycetaceae</taxon>
        <taxon>Kitasatospora</taxon>
    </lineage>
</organism>
<evidence type="ECO:0000313" key="2">
    <source>
        <dbReference type="EMBL" id="OEV32447.1"/>
    </source>
</evidence>
<accession>A0A1E7MVI7</accession>
<dbReference type="InterPro" id="IPR014721">
    <property type="entry name" value="Ribsml_uS5_D2-typ_fold_subgr"/>
</dbReference>
<dbReference type="AlphaFoldDB" id="A0A1E7MVI7"/>
<dbReference type="Proteomes" id="UP000037395">
    <property type="component" value="Unassembled WGS sequence"/>
</dbReference>